<dbReference type="Proteomes" id="UP000199399">
    <property type="component" value="Unassembled WGS sequence"/>
</dbReference>
<dbReference type="InterPro" id="IPR004511">
    <property type="entry name" value="PAPS/APS_Rdtase"/>
</dbReference>
<dbReference type="STRING" id="218672.SAMN04489759_10289"/>
<proteinExistence type="inferred from homology"/>
<dbReference type="Gene3D" id="3.40.50.620">
    <property type="entry name" value="HUPs"/>
    <property type="match status" value="1"/>
</dbReference>
<evidence type="ECO:0000256" key="1">
    <source>
        <dbReference type="ARBA" id="ARBA00009732"/>
    </source>
</evidence>
<dbReference type="PANTHER" id="PTHR46509:SF1">
    <property type="entry name" value="PHOSPHOADENOSINE PHOSPHOSULFATE REDUCTASE"/>
    <property type="match status" value="1"/>
</dbReference>
<comment type="subcellular location">
    <subcellularLocation>
        <location evidence="4">Cytoplasm</location>
    </subcellularLocation>
</comment>
<dbReference type="OrthoDB" id="9794018at2"/>
<accession>A0A1G7KPG4</accession>
<dbReference type="Pfam" id="PF01507">
    <property type="entry name" value="PAPS_reduct"/>
    <property type="match status" value="1"/>
</dbReference>
<reference evidence="7" key="1">
    <citation type="submission" date="2016-10" db="EMBL/GenBank/DDBJ databases">
        <authorList>
            <person name="Varghese N."/>
            <person name="Submissions S."/>
        </authorList>
    </citation>
    <scope>NUCLEOTIDE SEQUENCE [LARGE SCALE GENOMIC DNA]</scope>
    <source>
        <strain evidence="7">DSM 16477</strain>
    </source>
</reference>
<evidence type="ECO:0000259" key="5">
    <source>
        <dbReference type="Pfam" id="PF01507"/>
    </source>
</evidence>
<organism evidence="6 7">
    <name type="scientific">Sulfitobacter delicatus</name>
    <dbReference type="NCBI Taxonomy" id="218672"/>
    <lineage>
        <taxon>Bacteria</taxon>
        <taxon>Pseudomonadati</taxon>
        <taxon>Pseudomonadota</taxon>
        <taxon>Alphaproteobacteria</taxon>
        <taxon>Rhodobacterales</taxon>
        <taxon>Roseobacteraceae</taxon>
        <taxon>Sulfitobacter</taxon>
    </lineage>
</organism>
<keyword evidence="4" id="KW-0479">Metal-binding</keyword>
<evidence type="ECO:0000313" key="7">
    <source>
        <dbReference type="Proteomes" id="UP000199399"/>
    </source>
</evidence>
<dbReference type="NCBIfam" id="NF002537">
    <property type="entry name" value="PRK02090.1"/>
    <property type="match status" value="1"/>
</dbReference>
<feature type="binding site" evidence="4">
    <location>
        <position position="221"/>
    </location>
    <ligand>
        <name>[4Fe-4S] cluster</name>
        <dbReference type="ChEBI" id="CHEBI:49883"/>
    </ligand>
</feature>
<dbReference type="GO" id="GO:0043866">
    <property type="term" value="F:adenylyl-sulfate reductase (thioredoxin) activity"/>
    <property type="evidence" value="ECO:0007669"/>
    <property type="project" value="UniProtKB-EC"/>
</dbReference>
<dbReference type="GO" id="GO:0004604">
    <property type="term" value="F:phosphoadenylyl-sulfate reductase (thioredoxin) activity"/>
    <property type="evidence" value="ECO:0007669"/>
    <property type="project" value="UniProtKB-UniRule"/>
</dbReference>
<evidence type="ECO:0000256" key="4">
    <source>
        <dbReference type="HAMAP-Rule" id="MF_00063"/>
    </source>
</evidence>
<dbReference type="EMBL" id="FNBP01000002">
    <property type="protein sequence ID" value="SDF39112.1"/>
    <property type="molecule type" value="Genomic_DNA"/>
</dbReference>
<dbReference type="GO" id="GO:0019379">
    <property type="term" value="P:sulfate assimilation, phosphoadenylyl sulfate reduction by phosphoadenylyl-sulfate reductase (thioredoxin)"/>
    <property type="evidence" value="ECO:0007669"/>
    <property type="project" value="UniProtKB-UniRule"/>
</dbReference>
<dbReference type="SUPFAM" id="SSF52402">
    <property type="entry name" value="Adenine nucleotide alpha hydrolases-like"/>
    <property type="match status" value="1"/>
</dbReference>
<keyword evidence="4" id="KW-0411">Iron-sulfur</keyword>
<dbReference type="GO" id="GO:0051539">
    <property type="term" value="F:4 iron, 4 sulfur cluster binding"/>
    <property type="evidence" value="ECO:0007669"/>
    <property type="project" value="UniProtKB-UniRule"/>
</dbReference>
<dbReference type="RefSeq" id="WP_093739335.1">
    <property type="nucleotide sequence ID" value="NZ_FNBP01000002.1"/>
</dbReference>
<sequence length="263" mass="29020">MPLDTPKLHPFSNTAAPPFEALHAVEDQVARLNQELRHHGATDVIRRAVDEIETLTLVSSFGAESVALLHLAAMVSRDIPVLFIDTEMLFAETLVYQQELSERLGLRRVTTLRSAEIAAQDPDGTLHQYDTDACCALRKTRPLQNALAGHDGWITGRKRFQSGSRAALKFFEVETPEDGSAPRIKVNPLAYWATSDVADYITENRLPRHPLVAKGYPSIGCAPCTSPVAPGEDPRAGRWRDQSKEECGIHFVNGKVVRTGDKT</sequence>
<comment type="catalytic activity">
    <reaction evidence="4">
        <text>[thioredoxin]-disulfide + sulfite + AMP + 2 H(+) = adenosine 5'-phosphosulfate + [thioredoxin]-dithiol</text>
        <dbReference type="Rhea" id="RHEA:21976"/>
        <dbReference type="Rhea" id="RHEA-COMP:10698"/>
        <dbReference type="Rhea" id="RHEA-COMP:10700"/>
        <dbReference type="ChEBI" id="CHEBI:15378"/>
        <dbReference type="ChEBI" id="CHEBI:17359"/>
        <dbReference type="ChEBI" id="CHEBI:29950"/>
        <dbReference type="ChEBI" id="CHEBI:50058"/>
        <dbReference type="ChEBI" id="CHEBI:58243"/>
        <dbReference type="ChEBI" id="CHEBI:456215"/>
        <dbReference type="EC" id="1.8.4.10"/>
    </reaction>
</comment>
<dbReference type="GO" id="GO:0005737">
    <property type="term" value="C:cytoplasm"/>
    <property type="evidence" value="ECO:0007669"/>
    <property type="project" value="UniProtKB-SubCell"/>
</dbReference>
<dbReference type="EC" id="1.8.4.10" evidence="4"/>
<comment type="pathway">
    <text evidence="3 4">Sulfur metabolism; hydrogen sulfide biosynthesis; sulfite from sulfate.</text>
</comment>
<feature type="binding site" evidence="4">
    <location>
        <position position="134"/>
    </location>
    <ligand>
        <name>[4Fe-4S] cluster</name>
        <dbReference type="ChEBI" id="CHEBI:49883"/>
    </ligand>
</feature>
<evidence type="ECO:0000313" key="6">
    <source>
        <dbReference type="EMBL" id="SDF39112.1"/>
    </source>
</evidence>
<keyword evidence="2 4" id="KW-0560">Oxidoreductase</keyword>
<keyword evidence="7" id="KW-1185">Reference proteome</keyword>
<comment type="similarity">
    <text evidence="1 4">Belongs to the PAPS reductase family. CysH subfamily.</text>
</comment>
<feature type="binding site" evidence="4">
    <location>
        <position position="135"/>
    </location>
    <ligand>
        <name>[4Fe-4S] cluster</name>
        <dbReference type="ChEBI" id="CHEBI:49883"/>
    </ligand>
</feature>
<dbReference type="PIRSF" id="PIRSF000857">
    <property type="entry name" value="PAPS_reductase"/>
    <property type="match status" value="1"/>
</dbReference>
<feature type="domain" description="Phosphoadenosine phosphosulphate reductase" evidence="5">
    <location>
        <begin position="55"/>
        <end position="227"/>
    </location>
</feature>
<dbReference type="GO" id="GO:0070814">
    <property type="term" value="P:hydrogen sulfide biosynthetic process"/>
    <property type="evidence" value="ECO:0007669"/>
    <property type="project" value="UniProtKB-UniRule"/>
</dbReference>
<dbReference type="PANTHER" id="PTHR46509">
    <property type="entry name" value="PHOSPHOADENOSINE PHOSPHOSULFATE REDUCTASE"/>
    <property type="match status" value="1"/>
</dbReference>
<dbReference type="InterPro" id="IPR002500">
    <property type="entry name" value="PAPS_reduct_dom"/>
</dbReference>
<feature type="binding site" evidence="4">
    <location>
        <position position="224"/>
    </location>
    <ligand>
        <name>[4Fe-4S] cluster</name>
        <dbReference type="ChEBI" id="CHEBI:49883"/>
    </ligand>
</feature>
<feature type="active site" description="Nucleophile; cysteine thiosulfonate intermediate" evidence="4">
    <location>
        <position position="247"/>
    </location>
</feature>
<dbReference type="GO" id="GO:0046872">
    <property type="term" value="F:metal ion binding"/>
    <property type="evidence" value="ECO:0007669"/>
    <property type="project" value="UniProtKB-KW"/>
</dbReference>
<keyword evidence="4" id="KW-0963">Cytoplasm</keyword>
<dbReference type="InterPro" id="IPR014729">
    <property type="entry name" value="Rossmann-like_a/b/a_fold"/>
</dbReference>
<evidence type="ECO:0000256" key="3">
    <source>
        <dbReference type="ARBA" id="ARBA00024327"/>
    </source>
</evidence>
<evidence type="ECO:0000256" key="2">
    <source>
        <dbReference type="ARBA" id="ARBA00023002"/>
    </source>
</evidence>
<protein>
    <recommendedName>
        <fullName evidence="4">Adenosine 5'-phosphosulfate reductase</fullName>
        <shortName evidence="4">APS reductase</shortName>
        <ecNumber evidence="4">1.8.4.10</ecNumber>
    </recommendedName>
    <alternativeName>
        <fullName evidence="4">5'-adenylylsulfate reductase</fullName>
    </alternativeName>
    <alternativeName>
        <fullName evidence="4">Thioredoxin-dependent 5'-adenylylsulfate reductase</fullName>
    </alternativeName>
</protein>
<dbReference type="AlphaFoldDB" id="A0A1G7KPG4"/>
<comment type="function">
    <text evidence="4">Catalyzes the formation of sulfite from adenosine 5'-phosphosulfate (APS) using thioredoxin as an electron donor.</text>
</comment>
<keyword evidence="4" id="KW-0408">Iron</keyword>
<dbReference type="HAMAP" id="MF_00063">
    <property type="entry name" value="CysH"/>
    <property type="match status" value="1"/>
</dbReference>
<comment type="cofactor">
    <cofactor evidence="4">
        <name>[4Fe-4S] cluster</name>
        <dbReference type="ChEBI" id="CHEBI:49883"/>
    </cofactor>
    <text evidence="4">Binds 1 [4Fe-4S] cluster per subunit.</text>
</comment>
<name>A0A1G7KPG4_9RHOB</name>
<gene>
    <name evidence="4" type="primary">cysH</name>
    <name evidence="6" type="ORF">SAMN04489759_10289</name>
</gene>